<evidence type="ECO:0000256" key="7">
    <source>
        <dbReference type="ARBA" id="ARBA00023012"/>
    </source>
</evidence>
<dbReference type="SUPFAM" id="SSF55874">
    <property type="entry name" value="ATPase domain of HSP90 chaperone/DNA topoisomerase II/histidine kinase"/>
    <property type="match status" value="1"/>
</dbReference>
<evidence type="ECO:0000256" key="6">
    <source>
        <dbReference type="ARBA" id="ARBA00022840"/>
    </source>
</evidence>
<evidence type="ECO:0000313" key="10">
    <source>
        <dbReference type="EMBL" id="MFD1454553.1"/>
    </source>
</evidence>
<evidence type="ECO:0000256" key="5">
    <source>
        <dbReference type="ARBA" id="ARBA00022777"/>
    </source>
</evidence>
<dbReference type="InterPro" id="IPR036890">
    <property type="entry name" value="HATPase_C_sf"/>
</dbReference>
<dbReference type="PANTHER" id="PTHR43065:SF46">
    <property type="entry name" value="C4-DICARBOXYLATE TRANSPORT SENSOR PROTEIN DCTB"/>
    <property type="match status" value="1"/>
</dbReference>
<proteinExistence type="predicted"/>
<feature type="transmembrane region" description="Helical" evidence="8">
    <location>
        <begin position="60"/>
        <end position="84"/>
    </location>
</feature>
<keyword evidence="6" id="KW-0067">ATP-binding</keyword>
<feature type="transmembrane region" description="Helical" evidence="8">
    <location>
        <begin position="90"/>
        <end position="110"/>
    </location>
</feature>
<keyword evidence="7" id="KW-0902">Two-component regulatory system</keyword>
<protein>
    <recommendedName>
        <fullName evidence="2">histidine kinase</fullName>
        <ecNumber evidence="2">2.7.13.3</ecNumber>
    </recommendedName>
</protein>
<keyword evidence="8" id="KW-0472">Membrane</keyword>
<reference evidence="11" key="1">
    <citation type="journal article" date="2019" name="Int. J. Syst. Evol. Microbiol.">
        <title>The Global Catalogue of Microorganisms (GCM) 10K type strain sequencing project: providing services to taxonomists for standard genome sequencing and annotation.</title>
        <authorList>
            <consortium name="The Broad Institute Genomics Platform"/>
            <consortium name="The Broad Institute Genome Sequencing Center for Infectious Disease"/>
            <person name="Wu L."/>
            <person name="Ma J."/>
        </authorList>
    </citation>
    <scope>NUCLEOTIDE SEQUENCE [LARGE SCALE GENOMIC DNA]</scope>
    <source>
        <strain evidence="11">CCM 8979</strain>
    </source>
</reference>
<keyword evidence="3" id="KW-0808">Transferase</keyword>
<dbReference type="InterPro" id="IPR005467">
    <property type="entry name" value="His_kinase_dom"/>
</dbReference>
<gene>
    <name evidence="10" type="ORF">ACFQ44_02510</name>
</gene>
<dbReference type="Proteomes" id="UP001597189">
    <property type="component" value="Unassembled WGS sequence"/>
</dbReference>
<keyword evidence="5 10" id="KW-0418">Kinase</keyword>
<dbReference type="EMBL" id="JBHTOD010000002">
    <property type="protein sequence ID" value="MFD1454553.1"/>
    <property type="molecule type" value="Genomic_DNA"/>
</dbReference>
<evidence type="ECO:0000256" key="8">
    <source>
        <dbReference type="SAM" id="Phobius"/>
    </source>
</evidence>
<evidence type="ECO:0000256" key="1">
    <source>
        <dbReference type="ARBA" id="ARBA00000085"/>
    </source>
</evidence>
<keyword evidence="4" id="KW-0547">Nucleotide-binding</keyword>
<dbReference type="PANTHER" id="PTHR43065">
    <property type="entry name" value="SENSOR HISTIDINE KINASE"/>
    <property type="match status" value="1"/>
</dbReference>
<comment type="catalytic activity">
    <reaction evidence="1">
        <text>ATP + protein L-histidine = ADP + protein N-phospho-L-histidine.</text>
        <dbReference type="EC" id="2.7.13.3"/>
    </reaction>
</comment>
<accession>A0ABW4D354</accession>
<organism evidence="10 11">
    <name type="scientific">Levilactobacillus lanxiensis</name>
    <dbReference type="NCBI Taxonomy" id="2799568"/>
    <lineage>
        <taxon>Bacteria</taxon>
        <taxon>Bacillati</taxon>
        <taxon>Bacillota</taxon>
        <taxon>Bacilli</taxon>
        <taxon>Lactobacillales</taxon>
        <taxon>Lactobacillaceae</taxon>
        <taxon>Levilactobacillus</taxon>
    </lineage>
</organism>
<evidence type="ECO:0000256" key="3">
    <source>
        <dbReference type="ARBA" id="ARBA00022679"/>
    </source>
</evidence>
<feature type="transmembrane region" description="Helical" evidence="8">
    <location>
        <begin position="122"/>
        <end position="142"/>
    </location>
</feature>
<dbReference type="InterPro" id="IPR004358">
    <property type="entry name" value="Sig_transdc_His_kin-like_C"/>
</dbReference>
<evidence type="ECO:0000313" key="11">
    <source>
        <dbReference type="Proteomes" id="UP001597189"/>
    </source>
</evidence>
<feature type="transmembrane region" description="Helical" evidence="8">
    <location>
        <begin position="154"/>
        <end position="176"/>
    </location>
</feature>
<evidence type="ECO:0000256" key="2">
    <source>
        <dbReference type="ARBA" id="ARBA00012438"/>
    </source>
</evidence>
<keyword evidence="8" id="KW-1133">Transmembrane helix</keyword>
<dbReference type="RefSeq" id="WP_203643453.1">
    <property type="nucleotide sequence ID" value="NZ_BOLN01000002.1"/>
</dbReference>
<dbReference type="InterPro" id="IPR003594">
    <property type="entry name" value="HATPase_dom"/>
</dbReference>
<keyword evidence="8" id="KW-0812">Transmembrane</keyword>
<dbReference type="PROSITE" id="PS50109">
    <property type="entry name" value="HIS_KIN"/>
    <property type="match status" value="1"/>
</dbReference>
<dbReference type="EC" id="2.7.13.3" evidence="2"/>
<evidence type="ECO:0000259" key="9">
    <source>
        <dbReference type="PROSITE" id="PS50109"/>
    </source>
</evidence>
<name>A0ABW4D354_9LACO</name>
<sequence>MMKQFHLYRQERYQRIILAAICIALASQVNFQTYAPGFIITLSVFILPVILYFNSDLNPIQLLVAVTIASPIFRGLLLFIGHAVDPYDNVIYILADMAFYMCYGILYYFLYWRKTERTNTTFFLTIVLCDYLSNLLEVSLLTDFSHYTYRLFQILFIAALVRSIVSCLLAFLYHYFKLMLRDEKHEQRYYHFIWVASAVNSEVYFMRKNISEIENVMKNAYLLNQDLQHTDIDKAEQDKALQIARDVHEIKKDYQNVIRGLGDYFNDDEDTAMQLSDILTITTSYIRESIKAKFPHVTIEVHNHVDLVIPNHYYVVSILSNLIFNSVDAMENQPSGTVVVSAIDRGNHIILNVSDNASGMDQETLSMIFQPGFTTKFNENGDVYRGIGLSHVKIIAQEQFDGDINVTSELGKGTNFEVTLSKKRLEQEEEA</sequence>
<dbReference type="GO" id="GO:0016301">
    <property type="term" value="F:kinase activity"/>
    <property type="evidence" value="ECO:0007669"/>
    <property type="project" value="UniProtKB-KW"/>
</dbReference>
<evidence type="ECO:0000256" key="4">
    <source>
        <dbReference type="ARBA" id="ARBA00022741"/>
    </source>
</evidence>
<dbReference type="SMART" id="SM00387">
    <property type="entry name" value="HATPase_c"/>
    <property type="match status" value="1"/>
</dbReference>
<dbReference type="SUPFAM" id="SSF89009">
    <property type="entry name" value="GAT-like domain"/>
    <property type="match status" value="1"/>
</dbReference>
<feature type="transmembrane region" description="Helical" evidence="8">
    <location>
        <begin position="12"/>
        <end position="29"/>
    </location>
</feature>
<keyword evidence="11" id="KW-1185">Reference proteome</keyword>
<comment type="caution">
    <text evidence="10">The sequence shown here is derived from an EMBL/GenBank/DDBJ whole genome shotgun (WGS) entry which is preliminary data.</text>
</comment>
<dbReference type="Gene3D" id="3.30.565.10">
    <property type="entry name" value="Histidine kinase-like ATPase, C-terminal domain"/>
    <property type="match status" value="1"/>
</dbReference>
<dbReference type="Pfam" id="PF02518">
    <property type="entry name" value="HATPase_c"/>
    <property type="match status" value="1"/>
</dbReference>
<dbReference type="PRINTS" id="PR00344">
    <property type="entry name" value="BCTRLSENSOR"/>
</dbReference>
<feature type="transmembrane region" description="Helical" evidence="8">
    <location>
        <begin position="35"/>
        <end position="53"/>
    </location>
</feature>
<feature type="domain" description="Histidine kinase" evidence="9">
    <location>
        <begin position="208"/>
        <end position="424"/>
    </location>
</feature>